<dbReference type="PROSITE" id="PS51257">
    <property type="entry name" value="PROKAR_LIPOPROTEIN"/>
    <property type="match status" value="1"/>
</dbReference>
<reference evidence="3 4" key="1">
    <citation type="submission" date="2017-06" db="EMBL/GenBank/DDBJ databases">
        <title>Genome sequencing of cyanobaciteial culture collection at National Institute for Environmental Studies (NIES).</title>
        <authorList>
            <person name="Hirose Y."/>
            <person name="Shimura Y."/>
            <person name="Fujisawa T."/>
            <person name="Nakamura Y."/>
            <person name="Kawachi M."/>
        </authorList>
    </citation>
    <scope>NUCLEOTIDE SEQUENCE [LARGE SCALE GENOMIC DNA]</scope>
    <source>
        <strain evidence="3 4">NIES-2135</strain>
        <plasmid evidence="4">Plasmid Plasmid1 dna</plasmid>
    </source>
</reference>
<name>A0A1Z4JR13_LEPBY</name>
<dbReference type="Gene3D" id="1.25.40.10">
    <property type="entry name" value="Tetratricopeptide repeat domain"/>
    <property type="match status" value="1"/>
</dbReference>
<evidence type="ECO:0000256" key="1">
    <source>
        <dbReference type="SAM" id="MobiDB-lite"/>
    </source>
</evidence>
<evidence type="ECO:0000313" key="3">
    <source>
        <dbReference type="EMBL" id="BAY59201.1"/>
    </source>
</evidence>
<dbReference type="EMBL" id="AP018204">
    <property type="protein sequence ID" value="BAY59201.1"/>
    <property type="molecule type" value="Genomic_DNA"/>
</dbReference>
<keyword evidence="3" id="KW-0614">Plasmid</keyword>
<keyword evidence="4" id="KW-1185">Reference proteome</keyword>
<organism evidence="3 4">
    <name type="scientific">Leptolyngbya boryana NIES-2135</name>
    <dbReference type="NCBI Taxonomy" id="1973484"/>
    <lineage>
        <taxon>Bacteria</taxon>
        <taxon>Bacillati</taxon>
        <taxon>Cyanobacteriota</taxon>
        <taxon>Cyanophyceae</taxon>
        <taxon>Leptolyngbyales</taxon>
        <taxon>Leptolyngbyaceae</taxon>
        <taxon>Leptolyngbya group</taxon>
        <taxon>Leptolyngbya</taxon>
    </lineage>
</organism>
<dbReference type="AlphaFoldDB" id="A0A1Z4JR13"/>
<feature type="chain" id="PRO_5011118018" evidence="2">
    <location>
        <begin position="26"/>
        <end position="283"/>
    </location>
</feature>
<feature type="compositionally biased region" description="Polar residues" evidence="1">
    <location>
        <begin position="252"/>
        <end position="272"/>
    </location>
</feature>
<feature type="signal peptide" evidence="2">
    <location>
        <begin position="1"/>
        <end position="25"/>
    </location>
</feature>
<protein>
    <submittedName>
        <fullName evidence="3">Uncharacterized protein</fullName>
    </submittedName>
</protein>
<geneLocation type="plasmid" evidence="3">
    <name>plasmid1</name>
</geneLocation>
<gene>
    <name evidence="3" type="ORF">NIES2135_60780</name>
</gene>
<evidence type="ECO:0000313" key="4">
    <source>
        <dbReference type="Proteomes" id="UP000217895"/>
    </source>
</evidence>
<feature type="region of interest" description="Disordered" evidence="1">
    <location>
        <begin position="210"/>
        <end position="283"/>
    </location>
</feature>
<proteinExistence type="predicted"/>
<keyword evidence="2" id="KW-0732">Signal</keyword>
<dbReference type="InterPro" id="IPR011990">
    <property type="entry name" value="TPR-like_helical_dom_sf"/>
</dbReference>
<evidence type="ECO:0000256" key="2">
    <source>
        <dbReference type="SAM" id="SignalP"/>
    </source>
</evidence>
<dbReference type="Proteomes" id="UP000217895">
    <property type="component" value="Plasmid Plasmid1 dna"/>
</dbReference>
<sequence length="283" mass="30622">MKQFAAAISSVKVPFAFLLSVGCVAAGSVALTKPSEPTSTSINPENQATASELAPELIAQILHLEKQSQFKQALNVLEPIQSASPSVALQLVMLKQRLAQSIYDRALNEYCNGNVAKAIQIAESIPSDAPSRSRYQKVQADWLRSRTIVDLAQSYFRQGQFSIALDLIDQIHDTALKSSRSVRSLRAEMQASQPVAAVAPPESVIEPEIASPKSHEPQASIESKPLVEPPSETEPESASTWSVPSQPPYHSAISTPERSESIVQPRSVQSSCGRPECEFAGFN</sequence>
<accession>A0A1Z4JR13</accession>